<dbReference type="InterPro" id="IPR016635">
    <property type="entry name" value="AP_complex_ssu"/>
</dbReference>
<dbReference type="PANTHER" id="PTHR11753">
    <property type="entry name" value="ADAPTOR COMPLEXES SMALL SUBUNIT FAMILY"/>
    <property type="match status" value="1"/>
</dbReference>
<evidence type="ECO:0000256" key="10">
    <source>
        <dbReference type="SAM" id="SignalP"/>
    </source>
</evidence>
<keyword evidence="6" id="KW-0333">Golgi apparatus</keyword>
<dbReference type="GO" id="GO:0035615">
    <property type="term" value="F:clathrin adaptor activity"/>
    <property type="evidence" value="ECO:0007669"/>
    <property type="project" value="InterPro"/>
</dbReference>
<evidence type="ECO:0000256" key="9">
    <source>
        <dbReference type="SAM" id="MobiDB-lite"/>
    </source>
</evidence>
<accession>A0A3R7NFN7</accession>
<dbReference type="GO" id="GO:0015031">
    <property type="term" value="P:protein transport"/>
    <property type="evidence" value="ECO:0007669"/>
    <property type="project" value="UniProtKB-KW"/>
</dbReference>
<keyword evidence="5" id="KW-0653">Protein transport</keyword>
<comment type="caution">
    <text evidence="12">The sequence shown here is derived from an EMBL/GenBank/DDBJ whole genome shotgun (WGS) entry which is preliminary data.</text>
</comment>
<proteinExistence type="inferred from homology"/>
<evidence type="ECO:0000256" key="1">
    <source>
        <dbReference type="ARBA" id="ARBA00004555"/>
    </source>
</evidence>
<dbReference type="Pfam" id="PF01217">
    <property type="entry name" value="Clat_adaptor_s"/>
    <property type="match status" value="1"/>
</dbReference>
<dbReference type="AlphaFoldDB" id="A0A3R7NFN7"/>
<feature type="region of interest" description="Disordered" evidence="9">
    <location>
        <begin position="57"/>
        <end position="87"/>
    </location>
</feature>
<evidence type="ECO:0000256" key="3">
    <source>
        <dbReference type="ARBA" id="ARBA00006972"/>
    </source>
</evidence>
<sequence length="276" mass="30832">MRTLANSLGRSLVVSVSLFLSASPEPCVRFFVLVVVVSPPPSSRCVVGFPRGAHAAPQRSRRVKTRSLIPPPHRKAERQENEGEKGRSCKPRCRVAFFSEEAGASDTSLMIKYLLLISRQGKLRLAKWYVAYSKKEKAKIVREVCQLALGRSMRFSNVVEHRGSKYICRRYASLYFVASIDSDDNELTALEIIHHFVEILDRYFGNVCELDLIFNFHRAYFVLDEVMLGGELEDSSKRAVLKYVQVHDSVSEESEQSGPNGAAAALAATVGAFKIS</sequence>
<dbReference type="OrthoDB" id="371463at2759"/>
<evidence type="ECO:0000256" key="5">
    <source>
        <dbReference type="ARBA" id="ARBA00022927"/>
    </source>
</evidence>
<dbReference type="FunFam" id="3.30.450.60:FF:000007">
    <property type="entry name" value="AP complex subunit sigma"/>
    <property type="match status" value="1"/>
</dbReference>
<evidence type="ECO:0000256" key="4">
    <source>
        <dbReference type="ARBA" id="ARBA00022448"/>
    </source>
</evidence>
<dbReference type="CDD" id="cd14831">
    <property type="entry name" value="AP1_sigma"/>
    <property type="match status" value="1"/>
</dbReference>
<reference evidence="12 13" key="1">
    <citation type="journal article" date="2018" name="BMC Genomics">
        <title>Genomic comparison of Trypanosoma conorhini and Trypanosoma rangeli to Trypanosoma cruzi strains of high and low virulence.</title>
        <authorList>
            <person name="Bradwell K.R."/>
            <person name="Koparde V.N."/>
            <person name="Matveyev A.V."/>
            <person name="Serrano M.G."/>
            <person name="Alves J.M."/>
            <person name="Parikh H."/>
            <person name="Huang B."/>
            <person name="Lee V."/>
            <person name="Espinosa-Alvarez O."/>
            <person name="Ortiz P.A."/>
            <person name="Costa-Martins A.G."/>
            <person name="Teixeira M.M."/>
            <person name="Buck G.A."/>
        </authorList>
    </citation>
    <scope>NUCLEOTIDE SEQUENCE [LARGE SCALE GENOMIC DNA]</scope>
    <source>
        <strain evidence="12 13">025E</strain>
    </source>
</reference>
<protein>
    <submittedName>
        <fullName evidence="12">Clathrin coat assembly protein AP19</fullName>
    </submittedName>
</protein>
<name>A0A3R7NFN7_9TRYP</name>
<dbReference type="InterPro" id="IPR022775">
    <property type="entry name" value="AP_mu_sigma_su"/>
</dbReference>
<dbReference type="EMBL" id="MKKU01000620">
    <property type="protein sequence ID" value="RNF05860.1"/>
    <property type="molecule type" value="Genomic_DNA"/>
</dbReference>
<keyword evidence="8" id="KW-0968">Cytoplasmic vesicle</keyword>
<feature type="domain" description="AP complex mu/sigma subunit" evidence="11">
    <location>
        <begin position="110"/>
        <end position="249"/>
    </location>
</feature>
<dbReference type="SUPFAM" id="SSF64356">
    <property type="entry name" value="SNARE-like"/>
    <property type="match status" value="1"/>
</dbReference>
<feature type="signal peptide" evidence="10">
    <location>
        <begin position="1"/>
        <end position="24"/>
    </location>
</feature>
<evidence type="ECO:0000256" key="2">
    <source>
        <dbReference type="ARBA" id="ARBA00004640"/>
    </source>
</evidence>
<dbReference type="Proteomes" id="UP000284403">
    <property type="component" value="Unassembled WGS sequence"/>
</dbReference>
<feature type="chain" id="PRO_5018665105" evidence="10">
    <location>
        <begin position="25"/>
        <end position="276"/>
    </location>
</feature>
<evidence type="ECO:0000313" key="12">
    <source>
        <dbReference type="EMBL" id="RNF05860.1"/>
    </source>
</evidence>
<feature type="compositionally biased region" description="Basic and acidic residues" evidence="9">
    <location>
        <begin position="77"/>
        <end position="87"/>
    </location>
</feature>
<dbReference type="InterPro" id="IPR011012">
    <property type="entry name" value="Longin-like_dom_sf"/>
</dbReference>
<gene>
    <name evidence="12" type="ORF">Tco025E_07716</name>
</gene>
<evidence type="ECO:0000256" key="7">
    <source>
        <dbReference type="ARBA" id="ARBA00023136"/>
    </source>
</evidence>
<dbReference type="Gene3D" id="3.30.450.60">
    <property type="match status" value="1"/>
</dbReference>
<dbReference type="RefSeq" id="XP_029225335.1">
    <property type="nucleotide sequence ID" value="XM_029374575.1"/>
</dbReference>
<comment type="subcellular location">
    <subcellularLocation>
        <location evidence="2">Cytoplasmic vesicle</location>
        <location evidence="2">Clathrin-coated vesicle membrane</location>
    </subcellularLocation>
    <subcellularLocation>
        <location evidence="1">Golgi apparatus</location>
    </subcellularLocation>
</comment>
<dbReference type="GO" id="GO:0005829">
    <property type="term" value="C:cytosol"/>
    <property type="evidence" value="ECO:0007669"/>
    <property type="project" value="GOC"/>
</dbReference>
<evidence type="ECO:0000259" key="11">
    <source>
        <dbReference type="Pfam" id="PF01217"/>
    </source>
</evidence>
<keyword evidence="10" id="KW-0732">Signal</keyword>
<dbReference type="GO" id="GO:0030121">
    <property type="term" value="C:AP-1 adaptor complex"/>
    <property type="evidence" value="ECO:0007669"/>
    <property type="project" value="InterPro"/>
</dbReference>
<dbReference type="GO" id="GO:0016482">
    <property type="term" value="P:cytosolic transport"/>
    <property type="evidence" value="ECO:0007669"/>
    <property type="project" value="UniProtKB-ARBA"/>
</dbReference>
<dbReference type="GeneID" id="40321327"/>
<comment type="similarity">
    <text evidence="3">Belongs to the adaptor complexes small subunit family.</text>
</comment>
<keyword evidence="7" id="KW-0472">Membrane</keyword>
<evidence type="ECO:0000313" key="13">
    <source>
        <dbReference type="Proteomes" id="UP000284403"/>
    </source>
</evidence>
<evidence type="ECO:0000256" key="8">
    <source>
        <dbReference type="ARBA" id="ARBA00023329"/>
    </source>
</evidence>
<keyword evidence="13" id="KW-1185">Reference proteome</keyword>
<keyword evidence="4" id="KW-0813">Transport</keyword>
<dbReference type="InterPro" id="IPR044733">
    <property type="entry name" value="AP1_sigma"/>
</dbReference>
<evidence type="ECO:0000256" key="6">
    <source>
        <dbReference type="ARBA" id="ARBA00023034"/>
    </source>
</evidence>
<organism evidence="12 13">
    <name type="scientific">Trypanosoma conorhini</name>
    <dbReference type="NCBI Taxonomy" id="83891"/>
    <lineage>
        <taxon>Eukaryota</taxon>
        <taxon>Discoba</taxon>
        <taxon>Euglenozoa</taxon>
        <taxon>Kinetoplastea</taxon>
        <taxon>Metakinetoplastina</taxon>
        <taxon>Trypanosomatida</taxon>
        <taxon>Trypanosomatidae</taxon>
        <taxon>Trypanosoma</taxon>
    </lineage>
</organism>